<dbReference type="InterPro" id="IPR002797">
    <property type="entry name" value="Polysacc_synth"/>
</dbReference>
<evidence type="ECO:0000256" key="3">
    <source>
        <dbReference type="ARBA" id="ARBA00022692"/>
    </source>
</evidence>
<feature type="transmembrane region" description="Helical" evidence="6">
    <location>
        <begin position="152"/>
        <end position="173"/>
    </location>
</feature>
<dbReference type="RefSeq" id="WP_148781952.1">
    <property type="nucleotide sequence ID" value="NZ_VNHU01000003.1"/>
</dbReference>
<protein>
    <submittedName>
        <fullName evidence="7">O-antigen/teichoic acid export membrane protein</fullName>
    </submittedName>
</protein>
<keyword evidence="2" id="KW-1003">Cell membrane</keyword>
<evidence type="ECO:0000313" key="7">
    <source>
        <dbReference type="EMBL" id="TYP74944.1"/>
    </source>
</evidence>
<feature type="transmembrane region" description="Helical" evidence="6">
    <location>
        <begin position="393"/>
        <end position="412"/>
    </location>
</feature>
<dbReference type="GO" id="GO:0005886">
    <property type="term" value="C:plasma membrane"/>
    <property type="evidence" value="ECO:0007669"/>
    <property type="project" value="UniProtKB-SubCell"/>
</dbReference>
<dbReference type="AlphaFoldDB" id="A0A5S5C6G3"/>
<feature type="transmembrane region" description="Helical" evidence="6">
    <location>
        <begin position="247"/>
        <end position="266"/>
    </location>
</feature>
<dbReference type="OrthoDB" id="88014at2"/>
<evidence type="ECO:0000313" key="8">
    <source>
        <dbReference type="Proteomes" id="UP000324376"/>
    </source>
</evidence>
<feature type="transmembrane region" description="Helical" evidence="6">
    <location>
        <begin position="424"/>
        <end position="442"/>
    </location>
</feature>
<name>A0A5S5C6G3_9FLAO</name>
<keyword evidence="3 6" id="KW-0812">Transmembrane</keyword>
<keyword evidence="5 6" id="KW-0472">Membrane</keyword>
<dbReference type="PANTHER" id="PTHR30250:SF11">
    <property type="entry name" value="O-ANTIGEN TRANSPORTER-RELATED"/>
    <property type="match status" value="1"/>
</dbReference>
<keyword evidence="8" id="KW-1185">Reference proteome</keyword>
<dbReference type="EMBL" id="VNHU01000003">
    <property type="protein sequence ID" value="TYP74944.1"/>
    <property type="molecule type" value="Genomic_DNA"/>
</dbReference>
<comment type="caution">
    <text evidence="7">The sequence shown here is derived from an EMBL/GenBank/DDBJ whole genome shotgun (WGS) entry which is preliminary data.</text>
</comment>
<keyword evidence="4 6" id="KW-1133">Transmembrane helix</keyword>
<proteinExistence type="predicted"/>
<feature type="transmembrane region" description="Helical" evidence="6">
    <location>
        <begin position="120"/>
        <end position="140"/>
    </location>
</feature>
<reference evidence="7 8" key="1">
    <citation type="submission" date="2019-07" db="EMBL/GenBank/DDBJ databases">
        <title>Genomic Encyclopedia of Archaeal and Bacterial Type Strains, Phase II (KMG-II): from individual species to whole genera.</title>
        <authorList>
            <person name="Goeker M."/>
        </authorList>
    </citation>
    <scope>NUCLEOTIDE SEQUENCE [LARGE SCALE GENOMIC DNA]</scope>
    <source>
        <strain evidence="7 8">DSM 17527</strain>
    </source>
</reference>
<organism evidence="7 8">
    <name type="scientific">Aquimarina intermedia</name>
    <dbReference type="NCBI Taxonomy" id="350814"/>
    <lineage>
        <taxon>Bacteria</taxon>
        <taxon>Pseudomonadati</taxon>
        <taxon>Bacteroidota</taxon>
        <taxon>Flavobacteriia</taxon>
        <taxon>Flavobacteriales</taxon>
        <taxon>Flavobacteriaceae</taxon>
        <taxon>Aquimarina</taxon>
    </lineage>
</organism>
<dbReference type="InterPro" id="IPR050833">
    <property type="entry name" value="Poly_Biosynth_Transport"/>
</dbReference>
<evidence type="ECO:0000256" key="5">
    <source>
        <dbReference type="ARBA" id="ARBA00023136"/>
    </source>
</evidence>
<evidence type="ECO:0000256" key="1">
    <source>
        <dbReference type="ARBA" id="ARBA00004651"/>
    </source>
</evidence>
<feature type="transmembrane region" description="Helical" evidence="6">
    <location>
        <begin position="448"/>
        <end position="470"/>
    </location>
</feature>
<evidence type="ECO:0000256" key="4">
    <source>
        <dbReference type="ARBA" id="ARBA00022989"/>
    </source>
</evidence>
<feature type="transmembrane region" description="Helical" evidence="6">
    <location>
        <begin position="213"/>
        <end position="235"/>
    </location>
</feature>
<feature type="transmembrane region" description="Helical" evidence="6">
    <location>
        <begin position="330"/>
        <end position="348"/>
    </location>
</feature>
<feature type="transmembrane region" description="Helical" evidence="6">
    <location>
        <begin position="38"/>
        <end position="60"/>
    </location>
</feature>
<feature type="transmembrane region" description="Helical" evidence="6">
    <location>
        <begin position="80"/>
        <end position="100"/>
    </location>
</feature>
<feature type="transmembrane region" description="Helical" evidence="6">
    <location>
        <begin position="179"/>
        <end position="201"/>
    </location>
</feature>
<gene>
    <name evidence="7" type="ORF">BD809_1036</name>
</gene>
<feature type="transmembrane region" description="Helical" evidence="6">
    <location>
        <begin position="369"/>
        <end position="387"/>
    </location>
</feature>
<feature type="transmembrane region" description="Helical" evidence="6">
    <location>
        <begin position="12"/>
        <end position="32"/>
    </location>
</feature>
<dbReference type="Pfam" id="PF01943">
    <property type="entry name" value="Polysacc_synt"/>
    <property type="match status" value="1"/>
</dbReference>
<dbReference type="PANTHER" id="PTHR30250">
    <property type="entry name" value="PST FAMILY PREDICTED COLANIC ACID TRANSPORTER"/>
    <property type="match status" value="1"/>
</dbReference>
<comment type="subcellular location">
    <subcellularLocation>
        <location evidence="1">Cell membrane</location>
        <topology evidence="1">Multi-pass membrane protein</topology>
    </subcellularLocation>
</comment>
<dbReference type="Proteomes" id="UP000324376">
    <property type="component" value="Unassembled WGS sequence"/>
</dbReference>
<feature type="transmembrane region" description="Helical" evidence="6">
    <location>
        <begin position="302"/>
        <end position="324"/>
    </location>
</feature>
<evidence type="ECO:0000256" key="6">
    <source>
        <dbReference type="SAM" id="Phobius"/>
    </source>
</evidence>
<evidence type="ECO:0000256" key="2">
    <source>
        <dbReference type="ARBA" id="ARBA00022475"/>
    </source>
</evidence>
<accession>A0A5S5C6G3</accession>
<sequence length="485" mass="55649">MGIVLNQSIRNGLTTVVGFGIGAINTLFLFTHLLEKEYFSLVTYLIAVANLLWPFIAFGIHNTLIKFFTGYRDKEEQDRFLSMMLVVPGVLATILSILCILFKEPILSYFENDNTIIKPYVWTILILGLSTAYFEIFFAWSKVKLRSVFGNILKEIFVRLCTALLLLLVYFKMITIHQFIYALVGVYVLRLFIMMGYALTLHPIKFTVALPQNYLNVGKYSTLILIAGSVASLLIDLDKVMIERLWFFESVAEYSLAAYIASVIVIPSRAMHQITYPLTAQLLNDKNFVGLKQLYKQSSINLFTISGLLFILIICNVQELYRIIPNEYQLYLWVTIWISFSKLFDNLLGNNNAILYNSPYYRLVLKTGVLMAVLAGVLNYICIPLYGIDGAGFATFTAISVYNGIKLWIVYWKYRMHPFDKKTWLVLMIVTSLSFGFFYWNFDFNPIINIGLKSIVIGIFYLIIIFKLKISNDINLLIKKIPRGA</sequence>